<accession>A0A232EFM2</accession>
<proteinExistence type="predicted"/>
<keyword evidence="2" id="KW-1185">Reference proteome</keyword>
<gene>
    <name evidence="1" type="ORF">TSAR_008553</name>
</gene>
<dbReference type="EMBL" id="NNAY01005011">
    <property type="protein sequence ID" value="OXU17112.1"/>
    <property type="molecule type" value="Genomic_DNA"/>
</dbReference>
<organism evidence="1 2">
    <name type="scientific">Trichomalopsis sarcophagae</name>
    <dbReference type="NCBI Taxonomy" id="543379"/>
    <lineage>
        <taxon>Eukaryota</taxon>
        <taxon>Metazoa</taxon>
        <taxon>Ecdysozoa</taxon>
        <taxon>Arthropoda</taxon>
        <taxon>Hexapoda</taxon>
        <taxon>Insecta</taxon>
        <taxon>Pterygota</taxon>
        <taxon>Neoptera</taxon>
        <taxon>Endopterygota</taxon>
        <taxon>Hymenoptera</taxon>
        <taxon>Apocrita</taxon>
        <taxon>Proctotrupomorpha</taxon>
        <taxon>Chalcidoidea</taxon>
        <taxon>Pteromalidae</taxon>
        <taxon>Pteromalinae</taxon>
        <taxon>Trichomalopsis</taxon>
    </lineage>
</organism>
<reference evidence="1 2" key="1">
    <citation type="journal article" date="2017" name="Curr. Biol.">
        <title>The Evolution of Venom by Co-option of Single-Copy Genes.</title>
        <authorList>
            <person name="Martinson E.O."/>
            <person name="Mrinalini"/>
            <person name="Kelkar Y.D."/>
            <person name="Chang C.H."/>
            <person name="Werren J.H."/>
        </authorList>
    </citation>
    <scope>NUCLEOTIDE SEQUENCE [LARGE SCALE GENOMIC DNA]</scope>
    <source>
        <strain evidence="1 2">Alberta</strain>
        <tissue evidence="1">Whole body</tissue>
    </source>
</reference>
<comment type="caution">
    <text evidence="1">The sequence shown here is derived from an EMBL/GenBank/DDBJ whole genome shotgun (WGS) entry which is preliminary data.</text>
</comment>
<name>A0A232EFM2_9HYME</name>
<protein>
    <submittedName>
        <fullName evidence="1">Uncharacterized protein</fullName>
    </submittedName>
</protein>
<sequence length="152" mass="17417">MKKLKCVNEARFVLFSKTYKCSSTVNDSFKIKVKNVDGSSMPPSQSELLAAYIANIWRNAHTKVITELSLIDHGWKIVEGKYEFDWFQGDQVPQLVNNVVLQPPEENSGMQIIVGKILDQKLNWKQPTLKFPIPRRYDTFDSAPESPVLRFA</sequence>
<evidence type="ECO:0000313" key="2">
    <source>
        <dbReference type="Proteomes" id="UP000215335"/>
    </source>
</evidence>
<dbReference type="Proteomes" id="UP000215335">
    <property type="component" value="Unassembled WGS sequence"/>
</dbReference>
<evidence type="ECO:0000313" key="1">
    <source>
        <dbReference type="EMBL" id="OXU17112.1"/>
    </source>
</evidence>
<dbReference type="AlphaFoldDB" id="A0A232EFM2"/>